<dbReference type="Pfam" id="PF04993">
    <property type="entry name" value="TfoX_N"/>
    <property type="match status" value="1"/>
</dbReference>
<dbReference type="RefSeq" id="WP_256607811.1">
    <property type="nucleotide sequence ID" value="NZ_JANIBL010000051.1"/>
</dbReference>
<dbReference type="InterPro" id="IPR047525">
    <property type="entry name" value="TfoX-like"/>
</dbReference>
<evidence type="ECO:0000313" key="4">
    <source>
        <dbReference type="Proteomes" id="UP001524570"/>
    </source>
</evidence>
<dbReference type="PANTHER" id="PTHR36121:SF1">
    <property type="entry name" value="PROTEIN SXY"/>
    <property type="match status" value="1"/>
</dbReference>
<organism evidence="3 4">
    <name type="scientific">Methylomonas rosea</name>
    <dbReference type="NCBI Taxonomy" id="2952227"/>
    <lineage>
        <taxon>Bacteria</taxon>
        <taxon>Pseudomonadati</taxon>
        <taxon>Pseudomonadota</taxon>
        <taxon>Gammaproteobacteria</taxon>
        <taxon>Methylococcales</taxon>
        <taxon>Methylococcaceae</taxon>
        <taxon>Methylomonas</taxon>
    </lineage>
</organism>
<name>A0ABT1TVP3_9GAMM</name>
<reference evidence="3 4" key="1">
    <citation type="submission" date="2022-07" db="EMBL/GenBank/DDBJ databases">
        <title>Methylomonas rivi sp. nov., Methylomonas rosea sp. nov., Methylomonas aureus sp. nov. and Methylomonas subterranea sp. nov., four novel methanotrophs isolated from a freshwater creek and the deep terrestrial subsurface.</title>
        <authorList>
            <person name="Abin C."/>
            <person name="Sankaranarayanan K."/>
            <person name="Garner C."/>
            <person name="Sindelar R."/>
            <person name="Kotary K."/>
            <person name="Garner R."/>
            <person name="Barclay S."/>
            <person name="Lawson P."/>
            <person name="Krumholz L."/>
        </authorList>
    </citation>
    <scope>NUCLEOTIDE SEQUENCE [LARGE SCALE GENOMIC DNA]</scope>
    <source>
        <strain evidence="3 4">WSC-7</strain>
    </source>
</reference>
<evidence type="ECO:0000259" key="2">
    <source>
        <dbReference type="Pfam" id="PF04993"/>
    </source>
</evidence>
<keyword evidence="4" id="KW-1185">Reference proteome</keyword>
<evidence type="ECO:0000256" key="1">
    <source>
        <dbReference type="SAM" id="MobiDB-lite"/>
    </source>
</evidence>
<feature type="region of interest" description="Disordered" evidence="1">
    <location>
        <begin position="104"/>
        <end position="123"/>
    </location>
</feature>
<comment type="caution">
    <text evidence="3">The sequence shown here is derived from an EMBL/GenBank/DDBJ whole genome shotgun (WGS) entry which is preliminary data.</text>
</comment>
<dbReference type="SUPFAM" id="SSF159894">
    <property type="entry name" value="YgaC/TfoX-N like"/>
    <property type="match status" value="1"/>
</dbReference>
<sequence>MSEFIAYLPEVFELFGAIQIRKMFGGYGVYHDGLMFALVADETLYLKADAENAKFFEEQGLAPFAYQREGKMAKMSYYQAPAEFMEDREQASVWARRSYDAARRAQRKKRKSKTDTAVIRHLD</sequence>
<dbReference type="EMBL" id="JANIBL010000051">
    <property type="protein sequence ID" value="MCQ8118843.1"/>
    <property type="molecule type" value="Genomic_DNA"/>
</dbReference>
<dbReference type="Gene3D" id="3.30.1460.30">
    <property type="entry name" value="YgaC/TfoX-N like chaperone"/>
    <property type="match status" value="1"/>
</dbReference>
<evidence type="ECO:0000313" key="3">
    <source>
        <dbReference type="EMBL" id="MCQ8118843.1"/>
    </source>
</evidence>
<dbReference type="InterPro" id="IPR007076">
    <property type="entry name" value="TfoX_N"/>
</dbReference>
<protein>
    <submittedName>
        <fullName evidence="3">TfoX/Sxy family protein</fullName>
    </submittedName>
</protein>
<proteinExistence type="predicted"/>
<feature type="domain" description="TfoX N-terminal" evidence="2">
    <location>
        <begin position="11"/>
        <end position="102"/>
    </location>
</feature>
<dbReference type="Proteomes" id="UP001524570">
    <property type="component" value="Unassembled WGS sequence"/>
</dbReference>
<dbReference type="PANTHER" id="PTHR36121">
    <property type="entry name" value="PROTEIN SXY"/>
    <property type="match status" value="1"/>
</dbReference>
<gene>
    <name evidence="3" type="ORF">NP589_15515</name>
</gene>
<accession>A0ABT1TVP3</accession>